<dbReference type="HAMAP" id="MF_01825">
    <property type="entry name" value="PdxB"/>
    <property type="match status" value="1"/>
</dbReference>
<comment type="catalytic activity">
    <reaction evidence="5">
        <text>4-phospho-D-erythronate + NAD(+) = (R)-3-hydroxy-2-oxo-4-phosphooxybutanoate + NADH + H(+)</text>
        <dbReference type="Rhea" id="RHEA:18829"/>
        <dbReference type="ChEBI" id="CHEBI:15378"/>
        <dbReference type="ChEBI" id="CHEBI:57540"/>
        <dbReference type="ChEBI" id="CHEBI:57945"/>
        <dbReference type="ChEBI" id="CHEBI:58538"/>
        <dbReference type="ChEBI" id="CHEBI:58766"/>
        <dbReference type="EC" id="1.1.1.290"/>
    </reaction>
</comment>
<feature type="binding site" evidence="5">
    <location>
        <position position="66"/>
    </location>
    <ligand>
        <name>substrate</name>
    </ligand>
</feature>
<dbReference type="Gene3D" id="3.40.50.720">
    <property type="entry name" value="NAD(P)-binding Rossmann-like Domain"/>
    <property type="match status" value="2"/>
</dbReference>
<feature type="domain" description="Erythronate-4-phosphate dehydrogenase dimerisation" evidence="8">
    <location>
        <begin position="285"/>
        <end position="374"/>
    </location>
</feature>
<dbReference type="PANTHER" id="PTHR42938">
    <property type="entry name" value="FORMATE DEHYDROGENASE 1"/>
    <property type="match status" value="1"/>
</dbReference>
<dbReference type="EMBL" id="JAMFTH010000001">
    <property type="protein sequence ID" value="MCP8899161.1"/>
    <property type="molecule type" value="Genomic_DNA"/>
</dbReference>
<dbReference type="Pfam" id="PF02826">
    <property type="entry name" value="2-Hacid_dh_C"/>
    <property type="match status" value="1"/>
</dbReference>
<evidence type="ECO:0000259" key="8">
    <source>
        <dbReference type="Pfam" id="PF11890"/>
    </source>
</evidence>
<feature type="binding site" evidence="5">
    <location>
        <position position="169"/>
    </location>
    <ligand>
        <name>NAD(+)</name>
        <dbReference type="ChEBI" id="CHEBI:57540"/>
    </ligand>
</feature>
<keyword evidence="1 5" id="KW-0963">Cytoplasm</keyword>
<feature type="binding site" evidence="5">
    <location>
        <position position="252"/>
    </location>
    <ligand>
        <name>substrate</name>
    </ligand>
</feature>
<reference evidence="9" key="2">
    <citation type="submission" date="2023-01" db="EMBL/GenBank/DDBJ databases">
        <title>Gilvimarinus xylanilyticus HB14 isolated from Caulerpa lentillifera aquaculture base in Hainan, China.</title>
        <authorList>
            <person name="Zhang Y.-J."/>
        </authorList>
    </citation>
    <scope>NUCLEOTIDE SEQUENCE</scope>
    <source>
        <strain evidence="9">HB14</strain>
    </source>
</reference>
<gene>
    <name evidence="5" type="primary">pdxB</name>
    <name evidence="9" type="ORF">M6D89_07630</name>
</gene>
<feature type="active site" evidence="5">
    <location>
        <position position="231"/>
    </location>
</feature>
<keyword evidence="2 5" id="KW-0560">Oxidoreductase</keyword>
<keyword evidence="10" id="KW-1185">Reference proteome</keyword>
<reference evidence="9" key="1">
    <citation type="submission" date="2022-05" db="EMBL/GenBank/DDBJ databases">
        <authorList>
            <person name="Sun H.-N."/>
        </authorList>
    </citation>
    <scope>NUCLEOTIDE SEQUENCE</scope>
    <source>
        <strain evidence="9">HB14</strain>
    </source>
</reference>
<dbReference type="InterPro" id="IPR006140">
    <property type="entry name" value="D-isomer_DH_NAD-bd"/>
</dbReference>
<dbReference type="Gene3D" id="3.30.1370.170">
    <property type="match status" value="1"/>
</dbReference>
<dbReference type="InterPro" id="IPR020921">
    <property type="entry name" value="Erythronate-4-P_DHase"/>
</dbReference>
<evidence type="ECO:0000256" key="1">
    <source>
        <dbReference type="ARBA" id="ARBA00022490"/>
    </source>
</evidence>
<evidence type="ECO:0000256" key="3">
    <source>
        <dbReference type="ARBA" id="ARBA00023027"/>
    </source>
</evidence>
<feature type="active site" description="Proton donor" evidence="5">
    <location>
        <position position="248"/>
    </location>
</feature>
<evidence type="ECO:0000259" key="6">
    <source>
        <dbReference type="Pfam" id="PF00389"/>
    </source>
</evidence>
<name>A0A9X2HZ51_9GAMM</name>
<evidence type="ECO:0000259" key="7">
    <source>
        <dbReference type="Pfam" id="PF02826"/>
    </source>
</evidence>
<dbReference type="GO" id="GO:0036001">
    <property type="term" value="P:'de novo' pyridoxal 5'-phosphate biosynthetic process"/>
    <property type="evidence" value="ECO:0007669"/>
    <property type="project" value="TreeGrafter"/>
</dbReference>
<comment type="subcellular location">
    <subcellularLocation>
        <location evidence="5">Cytoplasm</location>
    </subcellularLocation>
</comment>
<proteinExistence type="inferred from homology"/>
<comment type="caution">
    <text evidence="5">Lacks conserved residue(s) required for the propagation of feature annotation.</text>
</comment>
<dbReference type="RefSeq" id="WP_253967418.1">
    <property type="nucleotide sequence ID" value="NZ_JAMFTH010000001.1"/>
</dbReference>
<dbReference type="CDD" id="cd12158">
    <property type="entry name" value="ErythrP_dh"/>
    <property type="match status" value="1"/>
</dbReference>
<dbReference type="InterPro" id="IPR038251">
    <property type="entry name" value="PdxB_dimer_sf"/>
</dbReference>
<evidence type="ECO:0000256" key="2">
    <source>
        <dbReference type="ARBA" id="ARBA00023002"/>
    </source>
</evidence>
<feature type="binding site" evidence="5">
    <location>
        <position position="142"/>
    </location>
    <ligand>
        <name>NAD(+)</name>
        <dbReference type="ChEBI" id="CHEBI:57540"/>
    </ligand>
</feature>
<dbReference type="InterPro" id="IPR029753">
    <property type="entry name" value="D-isomer_DH_CS"/>
</dbReference>
<evidence type="ECO:0000256" key="5">
    <source>
        <dbReference type="HAMAP-Rule" id="MF_01825"/>
    </source>
</evidence>
<dbReference type="GO" id="GO:0033711">
    <property type="term" value="F:4-phosphoerythronate dehydrogenase activity"/>
    <property type="evidence" value="ECO:0007669"/>
    <property type="project" value="UniProtKB-EC"/>
</dbReference>
<feature type="binding site" evidence="5">
    <location>
        <position position="226"/>
    </location>
    <ligand>
        <name>NAD(+)</name>
        <dbReference type="ChEBI" id="CHEBI:57540"/>
    </ligand>
</feature>
<feature type="binding site" evidence="5">
    <location>
        <position position="45"/>
    </location>
    <ligand>
        <name>substrate</name>
    </ligand>
</feature>
<dbReference type="GO" id="GO:0051287">
    <property type="term" value="F:NAD binding"/>
    <property type="evidence" value="ECO:0007669"/>
    <property type="project" value="InterPro"/>
</dbReference>
<feature type="active site" evidence="5">
    <location>
        <position position="202"/>
    </location>
</feature>
<protein>
    <recommendedName>
        <fullName evidence="5">Erythronate-4-phosphate dehydrogenase</fullName>
        <ecNumber evidence="5">1.1.1.290</ecNumber>
    </recommendedName>
</protein>
<dbReference type="GO" id="GO:0008615">
    <property type="term" value="P:pyridoxine biosynthetic process"/>
    <property type="evidence" value="ECO:0007669"/>
    <property type="project" value="UniProtKB-UniRule"/>
</dbReference>
<dbReference type="Pfam" id="PF00389">
    <property type="entry name" value="2-Hacid_dh"/>
    <property type="match status" value="1"/>
</dbReference>
<dbReference type="Proteomes" id="UP001139319">
    <property type="component" value="Unassembled WGS sequence"/>
</dbReference>
<comment type="function">
    <text evidence="5">Catalyzes the oxidation of erythronate-4-phosphate to 3-hydroxy-2-oxo-4-phosphonooxybutanoate.</text>
</comment>
<comment type="pathway">
    <text evidence="5">Cofactor biosynthesis; pyridoxine 5'-phosphate biosynthesis; pyridoxine 5'-phosphate from D-erythrose 4-phosphate: step 2/5.</text>
</comment>
<accession>A0A9X2HZ51</accession>
<comment type="caution">
    <text evidence="9">The sequence shown here is derived from an EMBL/GenBank/DDBJ whole genome shotgun (WGS) entry which is preliminary data.</text>
</comment>
<keyword evidence="4 5" id="KW-0664">Pyridoxine biosynthesis</keyword>
<evidence type="ECO:0000313" key="10">
    <source>
        <dbReference type="Proteomes" id="UP001139319"/>
    </source>
</evidence>
<organism evidence="9 10">
    <name type="scientific">Gilvimarinus xylanilyticus</name>
    <dbReference type="NCBI Taxonomy" id="2944139"/>
    <lineage>
        <taxon>Bacteria</taxon>
        <taxon>Pseudomonadati</taxon>
        <taxon>Pseudomonadota</taxon>
        <taxon>Gammaproteobacteria</taxon>
        <taxon>Cellvibrionales</taxon>
        <taxon>Cellvibrionaceae</taxon>
        <taxon>Gilvimarinus</taxon>
    </lineage>
</organism>
<dbReference type="InterPro" id="IPR024531">
    <property type="entry name" value="Erythronate-4-P_DHase_dimer"/>
</dbReference>
<dbReference type="AlphaFoldDB" id="A0A9X2HZ51"/>
<comment type="subunit">
    <text evidence="5">Homodimer.</text>
</comment>
<feature type="domain" description="D-isomer specific 2-hydroxyacid dehydrogenase NAD-binding" evidence="7">
    <location>
        <begin position="107"/>
        <end position="250"/>
    </location>
</feature>
<dbReference type="InterPro" id="IPR006139">
    <property type="entry name" value="D-isomer_2_OHA_DH_cat_dom"/>
</dbReference>
<feature type="domain" description="D-isomer specific 2-hydroxyacid dehydrogenase catalytic" evidence="6">
    <location>
        <begin position="27"/>
        <end position="251"/>
    </location>
</feature>
<keyword evidence="3 5" id="KW-0520">NAD</keyword>
<dbReference type="Pfam" id="PF11890">
    <property type="entry name" value="DUF3410"/>
    <property type="match status" value="1"/>
</dbReference>
<evidence type="ECO:0000313" key="9">
    <source>
        <dbReference type="EMBL" id="MCP8899161.1"/>
    </source>
</evidence>
<sequence length="379" mass="41753">MKIIADENIPLVEEFFAPHAEIVRLPGRNMTAEQVRDADALLVRSVTKVNEALLAGSQVKFVGTCTIGMDHLQQDYLTKQNIAFTNAPGCNANSVVEYVYAALCYMNIDWRQRTVGIIGCGNVGGALYRALKAQGVECRCYDPFLTAADNPDLAELDDVLQADIVSMHTPLTTSGPHPSRHLLSKEQLQLLPPGAVLLNAGRGPVVDNQALLQVLRARDDLQVVLDVWETEPNFSTDLLERVTLGSPHIAGYSFDGKLAGTSMIYQAFCRHFGLSEQISLAQVTPKVANNTLSAELEGDDWTAICDLVAQVYDIEDDDRAMRKLARQHLDHGVDLGAGFDLLRKHYAIRREFHNYQVAGKVKKEPLAKSLAALGFHFNK</sequence>
<dbReference type="SUPFAM" id="SSF52283">
    <property type="entry name" value="Formate/glycerate dehydrogenase catalytic domain-like"/>
    <property type="match status" value="1"/>
</dbReference>
<dbReference type="PANTHER" id="PTHR42938:SF9">
    <property type="entry name" value="FORMATE DEHYDROGENASE 1"/>
    <property type="match status" value="1"/>
</dbReference>
<dbReference type="EC" id="1.1.1.290" evidence="5"/>
<feature type="binding site" evidence="5">
    <location>
        <position position="251"/>
    </location>
    <ligand>
        <name>NAD(+)</name>
        <dbReference type="ChEBI" id="CHEBI:57540"/>
    </ligand>
</feature>
<dbReference type="SUPFAM" id="SSF51735">
    <property type="entry name" value="NAD(P)-binding Rossmann-fold domains"/>
    <property type="match status" value="1"/>
</dbReference>
<dbReference type="InterPro" id="IPR036291">
    <property type="entry name" value="NAD(P)-bd_dom_sf"/>
</dbReference>
<comment type="similarity">
    <text evidence="5">Belongs to the D-isomer specific 2-hydroxyacid dehydrogenase family. PdxB subfamily.</text>
</comment>
<dbReference type="GO" id="GO:0046983">
    <property type="term" value="F:protein dimerization activity"/>
    <property type="evidence" value="ECO:0007669"/>
    <property type="project" value="InterPro"/>
</dbReference>
<dbReference type="GO" id="GO:0005829">
    <property type="term" value="C:cytosol"/>
    <property type="evidence" value="ECO:0007669"/>
    <property type="project" value="TreeGrafter"/>
</dbReference>
<dbReference type="PROSITE" id="PS00671">
    <property type="entry name" value="D_2_HYDROXYACID_DH_3"/>
    <property type="match status" value="1"/>
</dbReference>
<evidence type="ECO:0000256" key="4">
    <source>
        <dbReference type="ARBA" id="ARBA00023096"/>
    </source>
</evidence>